<evidence type="ECO:0000313" key="3">
    <source>
        <dbReference type="EMBL" id="MDE4908680.1"/>
    </source>
</evidence>
<feature type="coiled-coil region" evidence="1">
    <location>
        <begin position="148"/>
        <end position="182"/>
    </location>
</feature>
<evidence type="ECO:0000313" key="4">
    <source>
        <dbReference type="Proteomes" id="UP001143747"/>
    </source>
</evidence>
<comment type="caution">
    <text evidence="3">The sequence shown here is derived from an EMBL/GenBank/DDBJ whole genome shotgun (WGS) entry which is preliminary data.</text>
</comment>
<evidence type="ECO:0000256" key="2">
    <source>
        <dbReference type="SAM" id="MobiDB-lite"/>
    </source>
</evidence>
<accession>A0A9Q4PW40</accession>
<feature type="compositionally biased region" description="Basic and acidic residues" evidence="2">
    <location>
        <begin position="26"/>
        <end position="36"/>
    </location>
</feature>
<feature type="region of interest" description="Disordered" evidence="2">
    <location>
        <begin position="64"/>
        <end position="121"/>
    </location>
</feature>
<evidence type="ECO:0000256" key="1">
    <source>
        <dbReference type="SAM" id="Coils"/>
    </source>
</evidence>
<dbReference type="RefSeq" id="WP_274925299.1">
    <property type="nucleotide sequence ID" value="NZ_JAKELO010000002.1"/>
</dbReference>
<dbReference type="Proteomes" id="UP001143747">
    <property type="component" value="Unassembled WGS sequence"/>
</dbReference>
<feature type="compositionally biased region" description="Basic and acidic residues" evidence="2">
    <location>
        <begin position="64"/>
        <end position="86"/>
    </location>
</feature>
<feature type="region of interest" description="Disordered" evidence="2">
    <location>
        <begin position="1"/>
        <end position="36"/>
    </location>
</feature>
<keyword evidence="4" id="KW-1185">Reference proteome</keyword>
<reference evidence="3" key="1">
    <citation type="submission" date="2022-01" db="EMBL/GenBank/DDBJ databases">
        <title>Draft genome of Methanogenium marinum DSM 15558.</title>
        <authorList>
            <person name="Chen S.-C."/>
            <person name="You Y.-T."/>
        </authorList>
    </citation>
    <scope>NUCLEOTIDE SEQUENCE</scope>
    <source>
        <strain evidence="3">DSM 15558</strain>
    </source>
</reference>
<name>A0A9Q4PW40_9EURY</name>
<sequence>MKPPAGKRLKTADIAETTGLPEEDIRDIAQRHGDRIPSRKMGRIQIYDEKAAEIFTAIAHEERIEKEPSLHGNEDKSETAVNEKKKYTTSSRLGNISKKREEEEKAMKATPRGKDTLPSGRVPTQLINTVAMQGQQFSRFSDRLTAIEDAATADRKAFKEQIERLERQVAALQEQMESVDSWIQYVDQRMDTADAQTKKLAEETYIWTEYVRDELAYLRLSWWKRRQQK</sequence>
<feature type="compositionally biased region" description="Basic and acidic residues" evidence="2">
    <location>
        <begin position="98"/>
        <end position="115"/>
    </location>
</feature>
<dbReference type="EMBL" id="JAKELO010000002">
    <property type="protein sequence ID" value="MDE4908680.1"/>
    <property type="molecule type" value="Genomic_DNA"/>
</dbReference>
<organism evidence="3 4">
    <name type="scientific">Methanogenium marinum</name>
    <dbReference type="NCBI Taxonomy" id="348610"/>
    <lineage>
        <taxon>Archaea</taxon>
        <taxon>Methanobacteriati</taxon>
        <taxon>Methanobacteriota</taxon>
        <taxon>Stenosarchaea group</taxon>
        <taxon>Methanomicrobia</taxon>
        <taxon>Methanomicrobiales</taxon>
        <taxon>Methanomicrobiaceae</taxon>
        <taxon>Methanogenium</taxon>
    </lineage>
</organism>
<keyword evidence="1" id="KW-0175">Coiled coil</keyword>
<gene>
    <name evidence="3" type="ORF">L0665_08690</name>
</gene>
<dbReference type="AlphaFoldDB" id="A0A9Q4PW40"/>
<protein>
    <submittedName>
        <fullName evidence="3">Uncharacterized protein</fullName>
    </submittedName>
</protein>
<proteinExistence type="predicted"/>